<comment type="caution">
    <text evidence="11">The sequence shown here is derived from an EMBL/GenBank/DDBJ whole genome shotgun (WGS) entry which is preliminary data.</text>
</comment>
<feature type="domain" description="Retrotransposon gag" evidence="8">
    <location>
        <begin position="120"/>
        <end position="213"/>
    </location>
</feature>
<dbReference type="InterPro" id="IPR041577">
    <property type="entry name" value="RT_RNaseH_2"/>
</dbReference>
<evidence type="ECO:0000259" key="9">
    <source>
        <dbReference type="Pfam" id="PF17919"/>
    </source>
</evidence>
<keyword evidence="2" id="KW-0548">Nucleotidyltransferase</keyword>
<gene>
    <name evidence="11" type="ORF">GH714_021635</name>
</gene>
<reference evidence="11 12" key="1">
    <citation type="journal article" date="2020" name="Mol. Plant">
        <title>The Chromosome-Based Rubber Tree Genome Provides New Insights into Spurge Genome Evolution and Rubber Biosynthesis.</title>
        <authorList>
            <person name="Liu J."/>
            <person name="Shi C."/>
            <person name="Shi C.C."/>
            <person name="Li W."/>
            <person name="Zhang Q.J."/>
            <person name="Zhang Y."/>
            <person name="Li K."/>
            <person name="Lu H.F."/>
            <person name="Shi C."/>
            <person name="Zhu S.T."/>
            <person name="Xiao Z.Y."/>
            <person name="Nan H."/>
            <person name="Yue Y."/>
            <person name="Zhu X.G."/>
            <person name="Wu Y."/>
            <person name="Hong X.N."/>
            <person name="Fan G.Y."/>
            <person name="Tong Y."/>
            <person name="Zhang D."/>
            <person name="Mao C.L."/>
            <person name="Liu Y.L."/>
            <person name="Hao S.J."/>
            <person name="Liu W.Q."/>
            <person name="Lv M.Q."/>
            <person name="Zhang H.B."/>
            <person name="Liu Y."/>
            <person name="Hu-Tang G.R."/>
            <person name="Wang J.P."/>
            <person name="Wang J.H."/>
            <person name="Sun Y.H."/>
            <person name="Ni S.B."/>
            <person name="Chen W.B."/>
            <person name="Zhang X.C."/>
            <person name="Jiao Y.N."/>
            <person name="Eichler E.E."/>
            <person name="Li G.H."/>
            <person name="Liu X."/>
            <person name="Gao L.Z."/>
        </authorList>
    </citation>
    <scope>NUCLEOTIDE SEQUENCE [LARGE SCALE GENOMIC DNA]</scope>
    <source>
        <strain evidence="12">cv. GT1</strain>
        <tissue evidence="11">Leaf</tissue>
    </source>
</reference>
<evidence type="ECO:0000313" key="12">
    <source>
        <dbReference type="Proteomes" id="UP000467840"/>
    </source>
</evidence>
<keyword evidence="1" id="KW-0808">Transferase</keyword>
<dbReference type="Gene3D" id="3.30.70.270">
    <property type="match status" value="1"/>
</dbReference>
<evidence type="ECO:0000256" key="6">
    <source>
        <dbReference type="SAM" id="Coils"/>
    </source>
</evidence>
<dbReference type="EMBL" id="JAAGAX010000012">
    <property type="protein sequence ID" value="KAF2297336.1"/>
    <property type="molecule type" value="Genomic_DNA"/>
</dbReference>
<protein>
    <recommendedName>
        <fullName evidence="13">Retrotransposon gag domain-containing protein</fullName>
    </recommendedName>
</protein>
<dbReference type="SUPFAM" id="SSF56672">
    <property type="entry name" value="DNA/RNA polymerases"/>
    <property type="match status" value="1"/>
</dbReference>
<evidence type="ECO:0000256" key="4">
    <source>
        <dbReference type="ARBA" id="ARBA00022759"/>
    </source>
</evidence>
<dbReference type="Gene3D" id="2.40.70.10">
    <property type="entry name" value="Acid Proteases"/>
    <property type="match status" value="1"/>
</dbReference>
<keyword evidence="5" id="KW-0511">Multifunctional enzyme</keyword>
<feature type="domain" description="Tf2-1-like SH3-like" evidence="10">
    <location>
        <begin position="668"/>
        <end position="732"/>
    </location>
</feature>
<keyword evidence="3" id="KW-0540">Nuclease</keyword>
<evidence type="ECO:0000256" key="7">
    <source>
        <dbReference type="SAM" id="MobiDB-lite"/>
    </source>
</evidence>
<dbReference type="PANTHER" id="PTHR37984">
    <property type="entry name" value="PROTEIN CBG26694"/>
    <property type="match status" value="1"/>
</dbReference>
<keyword evidence="12" id="KW-1185">Reference proteome</keyword>
<evidence type="ECO:0000256" key="2">
    <source>
        <dbReference type="ARBA" id="ARBA00022695"/>
    </source>
</evidence>
<keyword evidence="4" id="KW-0378">Hydrolase</keyword>
<evidence type="ECO:0008006" key="13">
    <source>
        <dbReference type="Google" id="ProtNLM"/>
    </source>
</evidence>
<dbReference type="InterPro" id="IPR050951">
    <property type="entry name" value="Retrovirus_Pol_polyprotein"/>
</dbReference>
<dbReference type="CDD" id="cd00303">
    <property type="entry name" value="retropepsin_like"/>
    <property type="match status" value="1"/>
</dbReference>
<sequence>MATNKERIENLEVGLGQLQEDLSKMERGLSDELQQIKAAITKFSELSLTSKDASSSISNRISQNLTNQEESRDGGRPLVSAKLAKLEFPKYSGDDPTEWFTRVDQFFEYQGTPDSEKVSLASYHLRGEANEWWQWLRRTHTEAGTAVTWAIFSEELWSRFGPTDCEDFDESLSKIRQTGLLRDYQREFERLGNRVKGWTQKALVGTFMGGLKPEIAEGIRMFKPKTLKEAISLARMRDEQLLRQKKAIRPSYQTSFLSPTTSKPSTPIKRLSWEEMQNRRAKGLCFNCDEKFVPGHRCTKPQLLLLDGGFDIDDDDEDGEPEISLHALTGWSSSGTMRVVIQIKSLELICLIDSGSTHNFINEKVAGSLKLLVEPTRPFNVKVANGDPLQCSGKFRNTPALLQGIPFSITFYSLPIMGLDVVLGVQWLRQLGTVQCNWDRLTMDFIWNGEQRHLQGLTGYYRKFVLDYGVIARPLTNLLKKGQFSWNEEAAKAFTDLKKAMVATPTLAMPNFDEPFVVTTDASNNGIGAVLSQNDKPIAFMSRALGASKQSWSTYAKEMLAILQAIRTWRPYLLGRKFFIQTDQRSLNIWWSRELSLLNSRNGFLSYWALTTKSFINQAKKTRLLMPYHGLETRDEILRELKSHLSRAANQMKQYVDLKRRDVEFQVGDHVYLKLQPYRQQSVSKRASQKLASRYFGPYRVLEHVGKLAYKLELPAGSKVHPVFHVSLLKQHIGDTFPVSDVLPLLSDDGEAILEPAQYWIQGGFVEGLEPFKKVWFYGNICHRRMLPGKIQLNYRSDFRI</sequence>
<keyword evidence="6" id="KW-0175">Coiled coil</keyword>
<dbReference type="GO" id="GO:0004519">
    <property type="term" value="F:endonuclease activity"/>
    <property type="evidence" value="ECO:0007669"/>
    <property type="project" value="UniProtKB-KW"/>
</dbReference>
<dbReference type="Proteomes" id="UP000467840">
    <property type="component" value="Chromosome 18"/>
</dbReference>
<dbReference type="InterPro" id="IPR021109">
    <property type="entry name" value="Peptidase_aspartic_dom_sf"/>
</dbReference>
<feature type="compositionally biased region" description="Polar residues" evidence="7">
    <location>
        <begin position="57"/>
        <end position="68"/>
    </location>
</feature>
<dbReference type="InterPro" id="IPR043502">
    <property type="entry name" value="DNA/RNA_pol_sf"/>
</dbReference>
<dbReference type="InterPro" id="IPR005162">
    <property type="entry name" value="Retrotrans_gag_dom"/>
</dbReference>
<dbReference type="SUPFAM" id="SSF50630">
    <property type="entry name" value="Acid proteases"/>
    <property type="match status" value="1"/>
</dbReference>
<evidence type="ECO:0000259" key="10">
    <source>
        <dbReference type="Pfam" id="PF24626"/>
    </source>
</evidence>
<dbReference type="CDD" id="cd09274">
    <property type="entry name" value="RNase_HI_RT_Ty3"/>
    <property type="match status" value="1"/>
</dbReference>
<dbReference type="InterPro" id="IPR043128">
    <property type="entry name" value="Rev_trsase/Diguanyl_cyclase"/>
</dbReference>
<evidence type="ECO:0000256" key="3">
    <source>
        <dbReference type="ARBA" id="ARBA00022722"/>
    </source>
</evidence>
<dbReference type="GO" id="GO:0016779">
    <property type="term" value="F:nucleotidyltransferase activity"/>
    <property type="evidence" value="ECO:0007669"/>
    <property type="project" value="UniProtKB-KW"/>
</dbReference>
<dbReference type="Pfam" id="PF24626">
    <property type="entry name" value="SH3_Tf2-1"/>
    <property type="match status" value="1"/>
</dbReference>
<organism evidence="11 12">
    <name type="scientific">Hevea brasiliensis</name>
    <name type="common">Para rubber tree</name>
    <name type="synonym">Siphonia brasiliensis</name>
    <dbReference type="NCBI Taxonomy" id="3981"/>
    <lineage>
        <taxon>Eukaryota</taxon>
        <taxon>Viridiplantae</taxon>
        <taxon>Streptophyta</taxon>
        <taxon>Embryophyta</taxon>
        <taxon>Tracheophyta</taxon>
        <taxon>Spermatophyta</taxon>
        <taxon>Magnoliopsida</taxon>
        <taxon>eudicotyledons</taxon>
        <taxon>Gunneridae</taxon>
        <taxon>Pentapetalae</taxon>
        <taxon>rosids</taxon>
        <taxon>fabids</taxon>
        <taxon>Malpighiales</taxon>
        <taxon>Euphorbiaceae</taxon>
        <taxon>Crotonoideae</taxon>
        <taxon>Micrandreae</taxon>
        <taxon>Hevea</taxon>
    </lineage>
</organism>
<feature type="domain" description="Reverse transcriptase/retrotransposon-derived protein RNase H-like" evidence="9">
    <location>
        <begin position="486"/>
        <end position="580"/>
    </location>
</feature>
<evidence type="ECO:0000259" key="8">
    <source>
        <dbReference type="Pfam" id="PF03732"/>
    </source>
</evidence>
<dbReference type="Pfam" id="PF08284">
    <property type="entry name" value="RVP_2"/>
    <property type="match status" value="1"/>
</dbReference>
<evidence type="ECO:0000256" key="1">
    <source>
        <dbReference type="ARBA" id="ARBA00022679"/>
    </source>
</evidence>
<feature type="region of interest" description="Disordered" evidence="7">
    <location>
        <begin position="57"/>
        <end position="76"/>
    </location>
</feature>
<accession>A0A6A6LBE1</accession>
<dbReference type="AlphaFoldDB" id="A0A6A6LBE1"/>
<name>A0A6A6LBE1_HEVBR</name>
<dbReference type="InterPro" id="IPR056924">
    <property type="entry name" value="SH3_Tf2-1"/>
</dbReference>
<feature type="coiled-coil region" evidence="6">
    <location>
        <begin position="1"/>
        <end position="35"/>
    </location>
</feature>
<keyword evidence="4" id="KW-0255">Endonuclease</keyword>
<dbReference type="FunFam" id="3.30.70.270:FF:000020">
    <property type="entry name" value="Transposon Tf2-6 polyprotein-like Protein"/>
    <property type="match status" value="1"/>
</dbReference>
<dbReference type="Pfam" id="PF03732">
    <property type="entry name" value="Retrotrans_gag"/>
    <property type="match status" value="1"/>
</dbReference>
<dbReference type="FunFam" id="3.10.20.370:FF:000001">
    <property type="entry name" value="Retrovirus-related Pol polyprotein from transposon 17.6-like protein"/>
    <property type="match status" value="1"/>
</dbReference>
<dbReference type="PANTHER" id="PTHR37984:SF5">
    <property type="entry name" value="PROTEIN NYNRIN-LIKE"/>
    <property type="match status" value="1"/>
</dbReference>
<evidence type="ECO:0000256" key="5">
    <source>
        <dbReference type="ARBA" id="ARBA00023268"/>
    </source>
</evidence>
<dbReference type="Pfam" id="PF17919">
    <property type="entry name" value="RT_RNaseH_2"/>
    <property type="match status" value="1"/>
</dbReference>
<proteinExistence type="predicted"/>
<evidence type="ECO:0000313" key="11">
    <source>
        <dbReference type="EMBL" id="KAF2297336.1"/>
    </source>
</evidence>